<protein>
    <submittedName>
        <fullName evidence="3">PDZ domain-containing protein</fullName>
    </submittedName>
</protein>
<keyword evidence="4" id="KW-1185">Reference proteome</keyword>
<gene>
    <name evidence="3" type="ORF">GXP69_05005</name>
</gene>
<dbReference type="EMBL" id="JAAGWD010000002">
    <property type="protein sequence ID" value="NEM97047.1"/>
    <property type="molecule type" value="Genomic_DNA"/>
</dbReference>
<feature type="domain" description="Peptidase M61 N-terminal" evidence="2">
    <location>
        <begin position="39"/>
        <end position="212"/>
    </location>
</feature>
<organism evidence="3 4">
    <name type="scientific">Pontibacter burrus</name>
    <dbReference type="NCBI Taxonomy" id="2704466"/>
    <lineage>
        <taxon>Bacteria</taxon>
        <taxon>Pseudomonadati</taxon>
        <taxon>Bacteroidota</taxon>
        <taxon>Cytophagia</taxon>
        <taxon>Cytophagales</taxon>
        <taxon>Hymenobacteraceae</taxon>
        <taxon>Pontibacter</taxon>
    </lineage>
</organism>
<dbReference type="SUPFAM" id="SSF55486">
    <property type="entry name" value="Metalloproteases ('zincins'), catalytic domain"/>
    <property type="match status" value="1"/>
</dbReference>
<dbReference type="RefSeq" id="WP_163913079.1">
    <property type="nucleotide sequence ID" value="NZ_JAAGWD010000002.1"/>
</dbReference>
<dbReference type="Gene3D" id="1.10.390.10">
    <property type="entry name" value="Neutral Protease Domain 2"/>
    <property type="match status" value="1"/>
</dbReference>
<dbReference type="Gene3D" id="2.30.42.10">
    <property type="match status" value="1"/>
</dbReference>
<dbReference type="Gene3D" id="2.60.40.3650">
    <property type="match status" value="1"/>
</dbReference>
<dbReference type="AlphaFoldDB" id="A0A6B3LU05"/>
<accession>A0A6B3LU05</accession>
<proteinExistence type="predicted"/>
<evidence type="ECO:0000313" key="3">
    <source>
        <dbReference type="EMBL" id="NEM97047.1"/>
    </source>
</evidence>
<dbReference type="Proteomes" id="UP000474777">
    <property type="component" value="Unassembled WGS sequence"/>
</dbReference>
<reference evidence="3 4" key="1">
    <citation type="submission" date="2020-02" db="EMBL/GenBank/DDBJ databases">
        <authorList>
            <person name="Kim M.K."/>
        </authorList>
    </citation>
    <scope>NUCLEOTIDE SEQUENCE [LARGE SCALE GENOMIC DNA]</scope>
    <source>
        <strain evidence="3 4">BT327</strain>
    </source>
</reference>
<evidence type="ECO:0000259" key="1">
    <source>
        <dbReference type="Pfam" id="PF05299"/>
    </source>
</evidence>
<dbReference type="Pfam" id="PF05299">
    <property type="entry name" value="Peptidase_M61"/>
    <property type="match status" value="1"/>
</dbReference>
<evidence type="ECO:0000259" key="2">
    <source>
        <dbReference type="Pfam" id="PF17899"/>
    </source>
</evidence>
<dbReference type="InterPro" id="IPR036034">
    <property type="entry name" value="PDZ_sf"/>
</dbReference>
<dbReference type="InterPro" id="IPR040756">
    <property type="entry name" value="Peptidase_M61_N"/>
</dbReference>
<name>A0A6B3LU05_9BACT</name>
<dbReference type="InterPro" id="IPR007963">
    <property type="entry name" value="Peptidase_M61_catalytic"/>
</dbReference>
<dbReference type="SUPFAM" id="SSF50156">
    <property type="entry name" value="PDZ domain-like"/>
    <property type="match status" value="1"/>
</dbReference>
<dbReference type="Pfam" id="PF17899">
    <property type="entry name" value="Peptidase_M61_N"/>
    <property type="match status" value="1"/>
</dbReference>
<sequence>MNLNRYFILLCTITLPGCSSARPGQTTAYKPATDRYIVALDLNQVKSDKVMVTIMPPEIKQDEVIYNMPKIVPGTYSVSDFGKFVSEFTALDKKGAKLPVQQLDTNRWKIGNAKDLEKITYWVDDTFDAIKKTDTVFEPGGTNIEAGKNFLINPFGFIGYLDGLKQAPYELNITKPQGFYGSTPLIATASTATTDTYLVDDYVTLADSPLMYNVPDTTVLTIGSASVLVSVYSPSGRITSKPIAANINDILEAQRSYLGGKLPVDKYAFLIYVPERVGKTGSYGALEHSNSSVYFLPEMPEEQFTSTMRDVAAHEFFHIVTPLTIHSEQIGNFDFINPDMSKHLWMYEGVTEYFASHVQVYEGLIGMEEFLGKLQEYIATSKAYYNDTLPFTEMSKFVLDKYEKEYGNVYQKGALIGMVLDVRLRELSGGKRGLRDLMQDLGKTYGKDKAFKDDELFDKITELTYPEIRQFFTRYVEGNEPLPLEETFKKVGILYEPLSKQLVNSYGGFMSGYDEETGKLIVESADNLDPFGRELGLQAGDQLLKWNGTEISPANVRQLIGEELQEMKPGQEITVTVGRKNKAGVMQELTLKGKVRQQERMVPHYLEPAPNATPGQLALRAAWLGKGAQ</sequence>
<feature type="domain" description="Peptidase M61 catalytic" evidence="1">
    <location>
        <begin position="309"/>
        <end position="416"/>
    </location>
</feature>
<dbReference type="InterPro" id="IPR027268">
    <property type="entry name" value="Peptidase_M4/M1_CTD_sf"/>
</dbReference>
<comment type="caution">
    <text evidence="3">The sequence shown here is derived from an EMBL/GenBank/DDBJ whole genome shotgun (WGS) entry which is preliminary data.</text>
</comment>
<evidence type="ECO:0000313" key="4">
    <source>
        <dbReference type="Proteomes" id="UP000474777"/>
    </source>
</evidence>